<dbReference type="InterPro" id="IPR002577">
    <property type="entry name" value="HTH_HxlR"/>
</dbReference>
<keyword evidence="1" id="KW-0805">Transcription regulation</keyword>
<dbReference type="PANTHER" id="PTHR33204:SF39">
    <property type="entry name" value="TRANSCRIPTIONAL REGULATORY PROTEIN"/>
    <property type="match status" value="1"/>
</dbReference>
<evidence type="ECO:0000313" key="5">
    <source>
        <dbReference type="EMBL" id="VUD69826.1"/>
    </source>
</evidence>
<reference evidence="5 6" key="1">
    <citation type="submission" date="2019-06" db="EMBL/GenBank/DDBJ databases">
        <authorList>
            <person name="Rodrigo-Torres L."/>
            <person name="Arahal R. D."/>
            <person name="Lucena T."/>
        </authorList>
    </citation>
    <scope>NUCLEOTIDE SEQUENCE [LARGE SCALE GENOMIC DNA]</scope>
    <source>
        <strain evidence="5 6">SB0023/3</strain>
    </source>
</reference>
<dbReference type="Proteomes" id="UP000410984">
    <property type="component" value="Unassembled WGS sequence"/>
</dbReference>
<dbReference type="InterPro" id="IPR036388">
    <property type="entry name" value="WH-like_DNA-bd_sf"/>
</dbReference>
<evidence type="ECO:0000259" key="4">
    <source>
        <dbReference type="PROSITE" id="PS51118"/>
    </source>
</evidence>
<evidence type="ECO:0000256" key="2">
    <source>
        <dbReference type="ARBA" id="ARBA00023125"/>
    </source>
</evidence>
<dbReference type="Gene3D" id="1.10.10.10">
    <property type="entry name" value="Winged helix-like DNA-binding domain superfamily/Winged helix DNA-binding domain"/>
    <property type="match status" value="1"/>
</dbReference>
<proteinExistence type="predicted"/>
<evidence type="ECO:0000313" key="6">
    <source>
        <dbReference type="Proteomes" id="UP000410984"/>
    </source>
</evidence>
<dbReference type="SUPFAM" id="SSF46785">
    <property type="entry name" value="Winged helix' DNA-binding domain"/>
    <property type="match status" value="1"/>
</dbReference>
<sequence length="135" mass="15304">MSDENKLASKFDDWQRMRLDPTRCPVRNVLDHLSDKWTTLIVIALAGGPRRFGELNRSIPDISKRMLTQCLRNLERDGLITRHVFPTSPPSVEYRLADLGRSLLGPLGVLIEWAEASHQSVLDARLRFDGIPPST</sequence>
<dbReference type="AlphaFoldDB" id="A0A509E6B4"/>
<gene>
    <name evidence="5" type="primary">ytcD_1</name>
    <name evidence="5" type="ORF">MET9862_00385</name>
</gene>
<dbReference type="Pfam" id="PF01638">
    <property type="entry name" value="HxlR"/>
    <property type="match status" value="1"/>
</dbReference>
<protein>
    <submittedName>
        <fullName evidence="5">Putative HTH-type transcriptional regulator YtcD</fullName>
    </submittedName>
</protein>
<dbReference type="GO" id="GO:0003677">
    <property type="term" value="F:DNA binding"/>
    <property type="evidence" value="ECO:0007669"/>
    <property type="project" value="UniProtKB-KW"/>
</dbReference>
<dbReference type="OrthoDB" id="9800350at2"/>
<dbReference type="EMBL" id="CABFPH010000003">
    <property type="protein sequence ID" value="VUD69826.1"/>
    <property type="molecule type" value="Genomic_DNA"/>
</dbReference>
<dbReference type="PROSITE" id="PS51118">
    <property type="entry name" value="HTH_HXLR"/>
    <property type="match status" value="1"/>
</dbReference>
<keyword evidence="6" id="KW-1185">Reference proteome</keyword>
<accession>A0A509E6B4</accession>
<evidence type="ECO:0000256" key="3">
    <source>
        <dbReference type="ARBA" id="ARBA00023163"/>
    </source>
</evidence>
<dbReference type="RefSeq" id="WP_142581422.1">
    <property type="nucleotide sequence ID" value="NZ_CABFPH010000003.1"/>
</dbReference>
<dbReference type="InterPro" id="IPR036390">
    <property type="entry name" value="WH_DNA-bd_sf"/>
</dbReference>
<keyword evidence="3" id="KW-0804">Transcription</keyword>
<dbReference type="PANTHER" id="PTHR33204">
    <property type="entry name" value="TRANSCRIPTIONAL REGULATOR, MARR FAMILY"/>
    <property type="match status" value="1"/>
</dbReference>
<evidence type="ECO:0000256" key="1">
    <source>
        <dbReference type="ARBA" id="ARBA00023015"/>
    </source>
</evidence>
<organism evidence="5 6">
    <name type="scientific">Methylobacterium symbioticum</name>
    <dbReference type="NCBI Taxonomy" id="2584084"/>
    <lineage>
        <taxon>Bacteria</taxon>
        <taxon>Pseudomonadati</taxon>
        <taxon>Pseudomonadota</taxon>
        <taxon>Alphaproteobacteria</taxon>
        <taxon>Hyphomicrobiales</taxon>
        <taxon>Methylobacteriaceae</taxon>
        <taxon>Methylobacterium</taxon>
    </lineage>
</organism>
<name>A0A509E6B4_9HYPH</name>
<keyword evidence="2" id="KW-0238">DNA-binding</keyword>
<feature type="domain" description="HTH hxlR-type" evidence="4">
    <location>
        <begin position="24"/>
        <end position="122"/>
    </location>
</feature>